<dbReference type="Gene3D" id="3.40.1350.10">
    <property type="match status" value="1"/>
</dbReference>
<dbReference type="InterPro" id="IPR041527">
    <property type="entry name" value="YhcG_N"/>
</dbReference>
<dbReference type="Proteomes" id="UP001164935">
    <property type="component" value="Chromosome"/>
</dbReference>
<evidence type="ECO:0000259" key="3">
    <source>
        <dbReference type="Pfam" id="PF17761"/>
    </source>
</evidence>
<accession>A0AA46TNE0</accession>
<dbReference type="InterPro" id="IPR009362">
    <property type="entry name" value="YhcG_C"/>
</dbReference>
<dbReference type="PANTHER" id="PTHR30547:SF5">
    <property type="entry name" value="NUCLEASE YHCG-RELATED"/>
    <property type="match status" value="1"/>
</dbReference>
<dbReference type="Pfam" id="PF06250">
    <property type="entry name" value="YhcG_C"/>
    <property type="match status" value="1"/>
</dbReference>
<feature type="domain" description="YhcG N-terminal" evidence="3">
    <location>
        <begin position="20"/>
        <end position="154"/>
    </location>
</feature>
<sequence length="363" mass="42304">MVPEKDKESQADLSPRLVSEIRELVATARQQVVQAVNSTMVQTYWQIGRLIVEDEQQGDSRAAYGKQQLQRLSGELTREFGKGFDVRNLRNMRAFYLAFPNRNALRTDLSWTHYRILLRIDNLQAREWYMAEAASQHWSSRALERQISTLYYERLLSSQDRTAVEQEAEARTRPLAQQDARHYLRDPYILDFLDLPAERYLEADLERGLIDNLQAFLLELGKGFAFVARQQRLTTEDQDFYIDLVFYNFKLKCFLLVDLKLGKLTHQDVGQMDSYIRIYDQHYKEQDDNPTIGLILCSQKSEAVVKYSVLTDSAQMFAAKYHPYLPTEEELRRELERERDLVQQQIAQAKASGMELTHSPTGG</sequence>
<dbReference type="InterPro" id="IPR053148">
    <property type="entry name" value="PD-DEXK-like_domain"/>
</dbReference>
<evidence type="ECO:0000256" key="1">
    <source>
        <dbReference type="SAM" id="Coils"/>
    </source>
</evidence>
<organism evidence="4 5">
    <name type="scientific">Halomonas qinghailakensis</name>
    <dbReference type="NCBI Taxonomy" id="2937790"/>
    <lineage>
        <taxon>Bacteria</taxon>
        <taxon>Pseudomonadati</taxon>
        <taxon>Pseudomonadota</taxon>
        <taxon>Gammaproteobacteria</taxon>
        <taxon>Oceanospirillales</taxon>
        <taxon>Halomonadaceae</taxon>
        <taxon>Halomonas</taxon>
    </lineage>
</organism>
<proteinExistence type="predicted"/>
<gene>
    <name evidence="4" type="ORF">M0220_09985</name>
</gene>
<evidence type="ECO:0000313" key="4">
    <source>
        <dbReference type="EMBL" id="UYO73228.1"/>
    </source>
</evidence>
<dbReference type="RefSeq" id="WP_264017533.1">
    <property type="nucleotide sequence ID" value="NZ_CP096973.1"/>
</dbReference>
<dbReference type="Pfam" id="PF17761">
    <property type="entry name" value="DUF1016_N"/>
    <property type="match status" value="1"/>
</dbReference>
<evidence type="ECO:0000259" key="2">
    <source>
        <dbReference type="Pfam" id="PF06250"/>
    </source>
</evidence>
<dbReference type="AlphaFoldDB" id="A0AA46TNE0"/>
<dbReference type="EMBL" id="CP096973">
    <property type="protein sequence ID" value="UYO73228.1"/>
    <property type="molecule type" value="Genomic_DNA"/>
</dbReference>
<evidence type="ECO:0000313" key="5">
    <source>
        <dbReference type="Proteomes" id="UP001164935"/>
    </source>
</evidence>
<feature type="coiled-coil region" evidence="1">
    <location>
        <begin position="325"/>
        <end position="352"/>
    </location>
</feature>
<keyword evidence="5" id="KW-1185">Reference proteome</keyword>
<reference evidence="4" key="1">
    <citation type="submission" date="2022-05" db="EMBL/GenBank/DDBJ databases">
        <title>Complete sequence of a novel PHA-producing Halomonas strain.</title>
        <authorList>
            <person name="Zheng Z."/>
        </authorList>
    </citation>
    <scope>NUCLEOTIDE SEQUENCE</scope>
    <source>
        <strain evidence="4">ZZQ-149</strain>
    </source>
</reference>
<name>A0AA46TNE0_9GAMM</name>
<protein>
    <submittedName>
        <fullName evidence="4">PDDEXK nuclease domain-containing protein</fullName>
    </submittedName>
</protein>
<feature type="domain" description="YhcG PDDEXK nuclease" evidence="2">
    <location>
        <begin position="183"/>
        <end position="335"/>
    </location>
</feature>
<dbReference type="InterPro" id="IPR011856">
    <property type="entry name" value="tRNA_endonuc-like_dom_sf"/>
</dbReference>
<dbReference type="PANTHER" id="PTHR30547">
    <property type="entry name" value="UNCHARACTERIZED PROTEIN YHCG-RELATED"/>
    <property type="match status" value="1"/>
</dbReference>
<keyword evidence="1" id="KW-0175">Coiled coil</keyword>
<dbReference type="GO" id="GO:0003676">
    <property type="term" value="F:nucleic acid binding"/>
    <property type="evidence" value="ECO:0007669"/>
    <property type="project" value="InterPro"/>
</dbReference>
<dbReference type="KEGG" id="hqn:M0220_09985"/>